<proteinExistence type="predicted"/>
<feature type="signal peptide" evidence="2">
    <location>
        <begin position="1"/>
        <end position="20"/>
    </location>
</feature>
<dbReference type="GeneID" id="115737474"/>
<feature type="compositionally biased region" description="Low complexity" evidence="1">
    <location>
        <begin position="174"/>
        <end position="186"/>
    </location>
</feature>
<dbReference type="PANTHER" id="PTHR33881:SF17">
    <property type="entry name" value="EGF-LIKE DOMAIN-CONTAINING PROTEIN"/>
    <property type="match status" value="1"/>
</dbReference>
<keyword evidence="2" id="KW-0732">Signal</keyword>
<keyword evidence="4" id="KW-1185">Reference proteome</keyword>
<evidence type="ECO:0000256" key="1">
    <source>
        <dbReference type="SAM" id="MobiDB-lite"/>
    </source>
</evidence>
<evidence type="ECO:0000259" key="3">
    <source>
        <dbReference type="SMART" id="SM00181"/>
    </source>
</evidence>
<dbReference type="KEGG" id="rarg:115737474"/>
<reference evidence="4" key="1">
    <citation type="submission" date="2025-05" db="UniProtKB">
        <authorList>
            <consortium name="RefSeq"/>
        </authorList>
    </citation>
    <scope>NUCLEOTIDE SEQUENCE [LARGE SCALE GENOMIC DNA]</scope>
</reference>
<organism evidence="4 5">
    <name type="scientific">Rhodamnia argentea</name>
    <dbReference type="NCBI Taxonomy" id="178133"/>
    <lineage>
        <taxon>Eukaryota</taxon>
        <taxon>Viridiplantae</taxon>
        <taxon>Streptophyta</taxon>
        <taxon>Embryophyta</taxon>
        <taxon>Tracheophyta</taxon>
        <taxon>Spermatophyta</taxon>
        <taxon>Magnoliopsida</taxon>
        <taxon>eudicotyledons</taxon>
        <taxon>Gunneridae</taxon>
        <taxon>Pentapetalae</taxon>
        <taxon>rosids</taxon>
        <taxon>malvids</taxon>
        <taxon>Myrtales</taxon>
        <taxon>Myrtaceae</taxon>
        <taxon>Myrtoideae</taxon>
        <taxon>Myrteae</taxon>
        <taxon>Australasian group</taxon>
        <taxon>Rhodamnia</taxon>
    </lineage>
</organism>
<name>A0A8B8NUD4_9MYRT</name>
<accession>A0A8B8NUD4</accession>
<feature type="domain" description="EGF-like" evidence="3">
    <location>
        <begin position="110"/>
        <end position="148"/>
    </location>
</feature>
<dbReference type="RefSeq" id="XP_030525458.1">
    <property type="nucleotide sequence ID" value="XM_030669598.2"/>
</dbReference>
<gene>
    <name evidence="5" type="primary">LOC115737474</name>
</gene>
<dbReference type="Proteomes" id="UP000827889">
    <property type="component" value="Chromosome 2"/>
</dbReference>
<dbReference type="OrthoDB" id="1933729at2759"/>
<reference evidence="5" key="2">
    <citation type="submission" date="2025-08" db="UniProtKB">
        <authorList>
            <consortium name="RefSeq"/>
        </authorList>
    </citation>
    <scope>IDENTIFICATION</scope>
    <source>
        <tissue evidence="5">Leaf</tissue>
    </source>
</reference>
<dbReference type="SMART" id="SM00181">
    <property type="entry name" value="EGF"/>
    <property type="match status" value="2"/>
</dbReference>
<sequence>MGLLVIFILFFTCICNPTSSQLMSTRHDQEAKCGTVDCGMGTCRETPAVLPGFACDCYSGWSRPQLGGWVVWPSCIVPNCSINYECGGEPPVPPSPPPPLFLPLVNFSLPCLFVLCGDGECVPSGNTYECQCHQGSANLLGLPIFACVQKCNLGADCSNLGLGPPATGPPPSPLKSSASPGTGNSSPPSPSAHPRNGLAGAPNCSRSYRALSWMMMLLAAMAVSWI</sequence>
<feature type="domain" description="EGF-like" evidence="3">
    <location>
        <begin position="32"/>
        <end position="76"/>
    </location>
</feature>
<feature type="region of interest" description="Disordered" evidence="1">
    <location>
        <begin position="167"/>
        <end position="197"/>
    </location>
</feature>
<dbReference type="PANTHER" id="PTHR33881">
    <property type="entry name" value="NEUROGENIC LOCUS NOTCH-LIKE PROTEIN"/>
    <property type="match status" value="1"/>
</dbReference>
<evidence type="ECO:0000256" key="2">
    <source>
        <dbReference type="SAM" id="SignalP"/>
    </source>
</evidence>
<dbReference type="AlphaFoldDB" id="A0A8B8NUD4"/>
<evidence type="ECO:0000313" key="4">
    <source>
        <dbReference type="Proteomes" id="UP000827889"/>
    </source>
</evidence>
<feature type="chain" id="PRO_5034258994" evidence="2">
    <location>
        <begin position="21"/>
        <end position="226"/>
    </location>
</feature>
<protein>
    <submittedName>
        <fullName evidence="5">Uncharacterized protein LOC115737474 isoform X1</fullName>
    </submittedName>
</protein>
<dbReference type="InterPro" id="IPR000742">
    <property type="entry name" value="EGF"/>
</dbReference>
<evidence type="ECO:0000313" key="5">
    <source>
        <dbReference type="RefSeq" id="XP_030525458.1"/>
    </source>
</evidence>